<evidence type="ECO:0000259" key="1">
    <source>
        <dbReference type="Pfam" id="PF03459"/>
    </source>
</evidence>
<evidence type="ECO:0000313" key="2">
    <source>
        <dbReference type="EMBL" id="SVD73427.1"/>
    </source>
</evidence>
<feature type="non-terminal residue" evidence="2">
    <location>
        <position position="1"/>
    </location>
</feature>
<organism evidence="2">
    <name type="scientific">marine metagenome</name>
    <dbReference type="NCBI Taxonomy" id="408172"/>
    <lineage>
        <taxon>unclassified sequences</taxon>
        <taxon>metagenomes</taxon>
        <taxon>ecological metagenomes</taxon>
    </lineage>
</organism>
<protein>
    <recommendedName>
        <fullName evidence="1">Transport-associated OB type 1 domain-containing protein</fullName>
    </recommendedName>
</protein>
<dbReference type="EMBL" id="UINC01169736">
    <property type="protein sequence ID" value="SVD73427.1"/>
    <property type="molecule type" value="Genomic_DNA"/>
</dbReference>
<feature type="domain" description="Transport-associated OB type 1" evidence="1">
    <location>
        <begin position="3"/>
        <end position="52"/>
    </location>
</feature>
<reference evidence="2" key="1">
    <citation type="submission" date="2018-05" db="EMBL/GenBank/DDBJ databases">
        <authorList>
            <person name="Lanie J.A."/>
            <person name="Ng W.-L."/>
            <person name="Kazmierczak K.M."/>
            <person name="Andrzejewski T.M."/>
            <person name="Davidsen T.M."/>
            <person name="Wayne K.J."/>
            <person name="Tettelin H."/>
            <person name="Glass J.I."/>
            <person name="Rusch D."/>
            <person name="Podicherti R."/>
            <person name="Tsui H.-C.T."/>
            <person name="Winkler M.E."/>
        </authorList>
    </citation>
    <scope>NUCLEOTIDE SEQUENCE</scope>
</reference>
<dbReference type="Pfam" id="PF03459">
    <property type="entry name" value="TOBE"/>
    <property type="match status" value="1"/>
</dbReference>
<name>A0A382XQL7_9ZZZZ</name>
<dbReference type="InterPro" id="IPR012340">
    <property type="entry name" value="NA-bd_OB-fold"/>
</dbReference>
<sequence length="61" mass="6742">TSDVIVLEPMGIDTMVFINIGETEITARSRPRAAGQVGQPMDFTIDMAHMHLIDQETDIVL</sequence>
<dbReference type="InterPro" id="IPR008995">
    <property type="entry name" value="Mo/tungstate-bd_C_term_dom"/>
</dbReference>
<dbReference type="Gene3D" id="2.40.50.140">
    <property type="entry name" value="Nucleic acid-binding proteins"/>
    <property type="match status" value="1"/>
</dbReference>
<proteinExistence type="predicted"/>
<dbReference type="InterPro" id="IPR005116">
    <property type="entry name" value="Transp-assoc_OB_typ1"/>
</dbReference>
<dbReference type="AlphaFoldDB" id="A0A382XQL7"/>
<gene>
    <name evidence="2" type="ORF">METZ01_LOCUS426281</name>
</gene>
<accession>A0A382XQL7</accession>
<dbReference type="SUPFAM" id="SSF50331">
    <property type="entry name" value="MOP-like"/>
    <property type="match status" value="1"/>
</dbReference>
<dbReference type="Gene3D" id="2.40.50.100">
    <property type="match status" value="1"/>
</dbReference>